<dbReference type="InterPro" id="IPR029044">
    <property type="entry name" value="Nucleotide-diphossugar_trans"/>
</dbReference>
<dbReference type="RefSeq" id="WP_111196709.1">
    <property type="nucleotide sequence ID" value="NZ_QKVK01000002.1"/>
</dbReference>
<keyword evidence="2" id="KW-1185">Reference proteome</keyword>
<gene>
    <name evidence="1" type="ORF">DK847_05650</name>
</gene>
<sequence>MIGPVDVPIVCIIYNRARMVRRLVDGLRRLRPRQLLIVADGPKRGDPADAEACARARAELDRIDWDCEIRRDAASGNLGCRRRILTGLDWAFGLVERAIILEDDIDADPRFFGWAARMLAAYENRDDVAMLTGHNPLVWWPDVMPGTAGIPSRRGGIYGWATWRDRWRAIRQTFKGEPGATACEDVAARGFDPALAALFTFYLDQARQVTSLSWDVEWSLRMAISGRIAIVSPVNLVHNLGLGPDATITRDGDDMLFFLPRGTYPDRAAADALLAPPCLRLLAEGADDPAYDRARVLLELLVRSRDPAMARRLARRGDLPLDAALRLHLLPFRHMEETRRLIEHLGRTGVDPAAIGRWRHALGDGAGQPGPAS</sequence>
<protein>
    <recommendedName>
        <fullName evidence="3">Glycosyltransferase family 2 protein</fullName>
    </recommendedName>
</protein>
<dbReference type="Proteomes" id="UP000248795">
    <property type="component" value="Unassembled WGS sequence"/>
</dbReference>
<reference evidence="2" key="1">
    <citation type="submission" date="2018-06" db="EMBL/GenBank/DDBJ databases">
        <title>Aestuariibacter litoralis strain KCTC 52945T.</title>
        <authorList>
            <person name="Li X."/>
            <person name="Salam N."/>
            <person name="Li J.-L."/>
            <person name="Chen Y.-M."/>
            <person name="Yang Z.-W."/>
            <person name="Zhang L.-Y."/>
            <person name="Han M.-X."/>
            <person name="Xiao M."/>
            <person name="Li W.-J."/>
        </authorList>
    </citation>
    <scope>NUCLEOTIDE SEQUENCE [LARGE SCALE GENOMIC DNA]</scope>
    <source>
        <strain evidence="2">KCTC 52945</strain>
    </source>
</reference>
<evidence type="ECO:0008006" key="3">
    <source>
        <dbReference type="Google" id="ProtNLM"/>
    </source>
</evidence>
<proteinExistence type="predicted"/>
<dbReference type="AlphaFoldDB" id="A0A2W2AW23"/>
<dbReference type="EMBL" id="QKVK01000002">
    <property type="protein sequence ID" value="PZF77912.1"/>
    <property type="molecule type" value="Genomic_DNA"/>
</dbReference>
<accession>A0A2W2AW23</accession>
<name>A0A2W2AW23_9HYPH</name>
<comment type="caution">
    <text evidence="1">The sequence shown here is derived from an EMBL/GenBank/DDBJ whole genome shotgun (WGS) entry which is preliminary data.</text>
</comment>
<dbReference type="Gene3D" id="3.90.550.10">
    <property type="entry name" value="Spore Coat Polysaccharide Biosynthesis Protein SpsA, Chain A"/>
    <property type="match status" value="1"/>
</dbReference>
<evidence type="ECO:0000313" key="1">
    <source>
        <dbReference type="EMBL" id="PZF77912.1"/>
    </source>
</evidence>
<organism evidence="1 2">
    <name type="scientific">Aestuariivirga litoralis</name>
    <dbReference type="NCBI Taxonomy" id="2650924"/>
    <lineage>
        <taxon>Bacteria</taxon>
        <taxon>Pseudomonadati</taxon>
        <taxon>Pseudomonadota</taxon>
        <taxon>Alphaproteobacteria</taxon>
        <taxon>Hyphomicrobiales</taxon>
        <taxon>Aestuariivirgaceae</taxon>
        <taxon>Aestuariivirga</taxon>
    </lineage>
</organism>
<dbReference type="SUPFAM" id="SSF53448">
    <property type="entry name" value="Nucleotide-diphospho-sugar transferases"/>
    <property type="match status" value="1"/>
</dbReference>
<evidence type="ECO:0000313" key="2">
    <source>
        <dbReference type="Proteomes" id="UP000248795"/>
    </source>
</evidence>